<evidence type="ECO:0000313" key="10">
    <source>
        <dbReference type="EMBL" id="AMK55121.1"/>
    </source>
</evidence>
<dbReference type="InterPro" id="IPR011066">
    <property type="entry name" value="MscS_channel_C_sf"/>
</dbReference>
<dbReference type="Gene3D" id="3.30.70.100">
    <property type="match status" value="1"/>
</dbReference>
<reference evidence="10 11" key="1">
    <citation type="journal article" date="2016" name="Gut Pathog.">
        <title>Whole genome sequencing of "Faecalibaculum rodentium" ALO17, isolated from C57BL/6J laboratory mouse feces.</title>
        <authorList>
            <person name="Lim S."/>
            <person name="Chang D.H."/>
            <person name="Ahn S."/>
            <person name="Kim B.C."/>
        </authorList>
    </citation>
    <scope>NUCLEOTIDE SEQUENCE [LARGE SCALE GENOMIC DNA]</scope>
    <source>
        <strain evidence="10 11">Alo17</strain>
    </source>
</reference>
<comment type="similarity">
    <text evidence="2">Belongs to the MscS (TC 1.A.23) family.</text>
</comment>
<dbReference type="RefSeq" id="WP_067558395.1">
    <property type="nucleotide sequence ID" value="NZ_CP011391.1"/>
</dbReference>
<dbReference type="InterPro" id="IPR006685">
    <property type="entry name" value="MscS_channel_2nd"/>
</dbReference>
<evidence type="ECO:0000259" key="8">
    <source>
        <dbReference type="Pfam" id="PF00924"/>
    </source>
</evidence>
<dbReference type="PANTHER" id="PTHR30221:SF1">
    <property type="entry name" value="SMALL-CONDUCTANCE MECHANOSENSITIVE CHANNEL"/>
    <property type="match status" value="1"/>
</dbReference>
<evidence type="ECO:0000313" key="11">
    <source>
        <dbReference type="Proteomes" id="UP000069771"/>
    </source>
</evidence>
<dbReference type="SUPFAM" id="SSF82689">
    <property type="entry name" value="Mechanosensitive channel protein MscS (YggB), C-terminal domain"/>
    <property type="match status" value="1"/>
</dbReference>
<feature type="transmembrane region" description="Helical" evidence="7">
    <location>
        <begin position="6"/>
        <end position="23"/>
    </location>
</feature>
<dbReference type="InterPro" id="IPR045275">
    <property type="entry name" value="MscS_archaea/bacteria_type"/>
</dbReference>
<evidence type="ECO:0000256" key="3">
    <source>
        <dbReference type="ARBA" id="ARBA00022475"/>
    </source>
</evidence>
<evidence type="ECO:0000259" key="9">
    <source>
        <dbReference type="Pfam" id="PF21088"/>
    </source>
</evidence>
<dbReference type="InterPro" id="IPR011014">
    <property type="entry name" value="MscS_channel_TM-2"/>
</dbReference>
<feature type="domain" description="Mechanosensitive ion channel transmembrane helices 2/3" evidence="9">
    <location>
        <begin position="57"/>
        <end position="90"/>
    </location>
</feature>
<evidence type="ECO:0000256" key="7">
    <source>
        <dbReference type="SAM" id="Phobius"/>
    </source>
</evidence>
<dbReference type="AlphaFoldDB" id="A0A140DWU4"/>
<dbReference type="STRING" id="1702221.AALO17_19870"/>
<evidence type="ECO:0000256" key="5">
    <source>
        <dbReference type="ARBA" id="ARBA00022989"/>
    </source>
</evidence>
<evidence type="ECO:0000256" key="2">
    <source>
        <dbReference type="ARBA" id="ARBA00008017"/>
    </source>
</evidence>
<dbReference type="KEGG" id="fro:AALO17_19870"/>
<dbReference type="SUPFAM" id="SSF50182">
    <property type="entry name" value="Sm-like ribonucleoproteins"/>
    <property type="match status" value="1"/>
</dbReference>
<keyword evidence="4 7" id="KW-0812">Transmembrane</keyword>
<dbReference type="PANTHER" id="PTHR30221">
    <property type="entry name" value="SMALL-CONDUCTANCE MECHANOSENSITIVE CHANNEL"/>
    <property type="match status" value="1"/>
</dbReference>
<dbReference type="GO" id="GO:0008381">
    <property type="term" value="F:mechanosensitive monoatomic ion channel activity"/>
    <property type="evidence" value="ECO:0007669"/>
    <property type="project" value="InterPro"/>
</dbReference>
<dbReference type="EMBL" id="CP011391">
    <property type="protein sequence ID" value="AMK55121.1"/>
    <property type="molecule type" value="Genomic_DNA"/>
</dbReference>
<evidence type="ECO:0000256" key="6">
    <source>
        <dbReference type="ARBA" id="ARBA00023136"/>
    </source>
</evidence>
<keyword evidence="11" id="KW-1185">Reference proteome</keyword>
<evidence type="ECO:0000256" key="4">
    <source>
        <dbReference type="ARBA" id="ARBA00022692"/>
    </source>
</evidence>
<dbReference type="GO" id="GO:0005886">
    <property type="term" value="C:plasma membrane"/>
    <property type="evidence" value="ECO:0007669"/>
    <property type="project" value="UniProtKB-SubCell"/>
</dbReference>
<dbReference type="InterPro" id="IPR010920">
    <property type="entry name" value="LSM_dom_sf"/>
</dbReference>
<dbReference type="GeneID" id="78478590"/>
<accession>A0A140DWU4</accession>
<dbReference type="Gene3D" id="1.10.287.1260">
    <property type="match status" value="1"/>
</dbReference>
<dbReference type="Proteomes" id="UP000069771">
    <property type="component" value="Chromosome"/>
</dbReference>
<keyword evidence="6 7" id="KW-0472">Membrane</keyword>
<dbReference type="Pfam" id="PF21088">
    <property type="entry name" value="MS_channel_1st"/>
    <property type="match status" value="1"/>
</dbReference>
<dbReference type="Pfam" id="PF00924">
    <property type="entry name" value="MS_channel_2nd"/>
    <property type="match status" value="1"/>
</dbReference>
<gene>
    <name evidence="10" type="ORF">AALO17_19870</name>
</gene>
<sequence length="273" mass="29598">MNWMTLLVRIGIFLIILLIGFLLGPATRNVIEKMARNAQDKGVYTFMGSMASNSIKLIAFIIALSSIGVDTTVLVGAFSALGVGLSLALKNNMANVAGGMQILLTRPFKVGDYISVAGTQQMYEGTCTAIEIMYTSLVTYDNTMIIVPNSTLIENVVTNYSDKPYRRMVITIPVALQTDTALACREFAAVASAVPNVLTTPALSCILSGYNADGTAAVLKLYAYATFDNYWNVLYGINNAIQVRRKELGIDQPQTSVRITEPVQPESADDNQK</sequence>
<organism evidence="10 11">
    <name type="scientific">Faecalibaculum rodentium</name>
    <dbReference type="NCBI Taxonomy" id="1702221"/>
    <lineage>
        <taxon>Bacteria</taxon>
        <taxon>Bacillati</taxon>
        <taxon>Bacillota</taxon>
        <taxon>Erysipelotrichia</taxon>
        <taxon>Erysipelotrichales</taxon>
        <taxon>Erysipelotrichaceae</taxon>
        <taxon>Faecalibaculum</taxon>
    </lineage>
</organism>
<comment type="subcellular location">
    <subcellularLocation>
        <location evidence="1">Cell membrane</location>
        <topology evidence="1">Multi-pass membrane protein</topology>
    </subcellularLocation>
</comment>
<dbReference type="Gene3D" id="2.30.30.60">
    <property type="match status" value="1"/>
</dbReference>
<dbReference type="InterPro" id="IPR049142">
    <property type="entry name" value="MS_channel_1st"/>
</dbReference>
<keyword evidence="5 7" id="KW-1133">Transmembrane helix</keyword>
<evidence type="ECO:0000256" key="1">
    <source>
        <dbReference type="ARBA" id="ARBA00004651"/>
    </source>
</evidence>
<proteinExistence type="inferred from homology"/>
<protein>
    <submittedName>
        <fullName evidence="10">Uncharacterized protein</fullName>
    </submittedName>
</protein>
<dbReference type="SUPFAM" id="SSF82861">
    <property type="entry name" value="Mechanosensitive channel protein MscS (YggB), transmembrane region"/>
    <property type="match status" value="1"/>
</dbReference>
<dbReference type="InterPro" id="IPR023408">
    <property type="entry name" value="MscS_beta-dom_sf"/>
</dbReference>
<feature type="domain" description="Mechanosensitive ion channel MscS" evidence="8">
    <location>
        <begin position="94"/>
        <end position="161"/>
    </location>
</feature>
<name>A0A140DWU4_9FIRM</name>
<keyword evidence="3" id="KW-1003">Cell membrane</keyword>
<dbReference type="OrthoDB" id="9809206at2"/>